<dbReference type="InterPro" id="IPR043129">
    <property type="entry name" value="ATPase_NBD"/>
</dbReference>
<dbReference type="SUPFAM" id="SSF53067">
    <property type="entry name" value="Actin-like ATPase domain"/>
    <property type="match status" value="2"/>
</dbReference>
<evidence type="ECO:0000259" key="2">
    <source>
        <dbReference type="Pfam" id="PF05378"/>
    </source>
</evidence>
<accession>A0A9X3Z6D8</accession>
<dbReference type="PANTHER" id="PTHR11365:SF10">
    <property type="entry name" value="HYDANTOINASE_OXOPROLINASE"/>
    <property type="match status" value="1"/>
</dbReference>
<reference evidence="3" key="2">
    <citation type="journal article" date="2023" name="Syst. Appl. Microbiol.">
        <title>Govania unica gen. nov., sp. nov., a rare biosphere bacterium that represents a novel family in the class Alphaproteobacteria.</title>
        <authorList>
            <person name="Vandamme P."/>
            <person name="Peeters C."/>
            <person name="Hettiarachchi A."/>
            <person name="Cnockaert M."/>
            <person name="Carlier A."/>
        </authorList>
    </citation>
    <scope>NUCLEOTIDE SEQUENCE</scope>
    <source>
        <strain evidence="3">LMG 31809</strain>
    </source>
</reference>
<dbReference type="EMBL" id="JANWOI010000001">
    <property type="protein sequence ID" value="MDA5192829.1"/>
    <property type="molecule type" value="Genomic_DNA"/>
</dbReference>
<sequence>MTDYRLGIDVGGTNTDAVIMRGREVVTATKRATTQSVGDGVVDAVTVTLQQSGLAASAIKAVMIGTTQFVNAFLQRKNLSELAIIRISLPRTDGVPPMVSWPKDLRAILGSNIYMTKGGAYYTGQDYIPLDEEAIAAAALDIKAKGLKAIAISANFAPIRPDLEHRARDIVRGIIPDAMITLSSDVGGIGLIDRENAAIINASLMAFSREVVTSLVQAIKNLNISAPLYISQNDGTLLTTEAAEAYPILTCSAGPTNSIRGAAFLTGLQEAVVVDIGGTTTDIGFLVKGFPRETTGVNYIGGVRTNFRMPDVLSIALGGGSIVREEERGIEVGPQSVGFHIREEALLFGGPTLTTTDVAVKARDLSGIGDPAKVAHLDDDFVSRVMDAIRLRIEDAVDQMKTSSKPVPVVMVGGGSILVTGAVAGASDVLMPPYAEVANAVGAAIAQVSGRVDKLYDYGQDGGRLAVLEIAKQDAIDAAIRAGADPDTVEVLDIAELPMMHMKTNAVQVKVRAVGNLFAMSERAAV</sequence>
<dbReference type="RefSeq" id="WP_274942530.1">
    <property type="nucleotide sequence ID" value="NZ_JANWOI010000001.1"/>
</dbReference>
<dbReference type="InterPro" id="IPR008040">
    <property type="entry name" value="Hydant_A_N"/>
</dbReference>
<dbReference type="InterPro" id="IPR045079">
    <property type="entry name" value="Oxoprolinase-like"/>
</dbReference>
<protein>
    <submittedName>
        <fullName evidence="3">Hydantoinase/oxoprolinase family protein</fullName>
    </submittedName>
</protein>
<reference evidence="3" key="1">
    <citation type="submission" date="2022-08" db="EMBL/GenBank/DDBJ databases">
        <authorList>
            <person name="Vandamme P."/>
            <person name="Hettiarachchi A."/>
            <person name="Peeters C."/>
            <person name="Cnockaert M."/>
            <person name="Carlier A."/>
        </authorList>
    </citation>
    <scope>NUCLEOTIDE SEQUENCE</scope>
    <source>
        <strain evidence="3">LMG 31809</strain>
    </source>
</reference>
<dbReference type="InterPro" id="IPR002821">
    <property type="entry name" value="Hydantoinase_A"/>
</dbReference>
<evidence type="ECO:0000259" key="1">
    <source>
        <dbReference type="Pfam" id="PF01968"/>
    </source>
</evidence>
<evidence type="ECO:0000313" key="3">
    <source>
        <dbReference type="EMBL" id="MDA5192829.1"/>
    </source>
</evidence>
<dbReference type="Pfam" id="PF01968">
    <property type="entry name" value="Hydantoinase_A"/>
    <property type="match status" value="1"/>
</dbReference>
<organism evidence="3 4">
    <name type="scientific">Govanella unica</name>
    <dbReference type="NCBI Taxonomy" id="2975056"/>
    <lineage>
        <taxon>Bacteria</taxon>
        <taxon>Pseudomonadati</taxon>
        <taxon>Pseudomonadota</taxon>
        <taxon>Alphaproteobacteria</taxon>
        <taxon>Emcibacterales</taxon>
        <taxon>Govanellaceae</taxon>
        <taxon>Govanella</taxon>
    </lineage>
</organism>
<dbReference type="PANTHER" id="PTHR11365">
    <property type="entry name" value="5-OXOPROLINASE RELATED"/>
    <property type="match status" value="1"/>
</dbReference>
<comment type="caution">
    <text evidence="3">The sequence shown here is derived from an EMBL/GenBank/DDBJ whole genome shotgun (WGS) entry which is preliminary data.</text>
</comment>
<dbReference type="Gene3D" id="3.30.420.40">
    <property type="match status" value="1"/>
</dbReference>
<keyword evidence="4" id="KW-1185">Reference proteome</keyword>
<name>A0A9X3Z6D8_9PROT</name>
<dbReference type="Pfam" id="PF05378">
    <property type="entry name" value="Hydant_A_N"/>
    <property type="match status" value="1"/>
</dbReference>
<dbReference type="Proteomes" id="UP001141619">
    <property type="component" value="Unassembled WGS sequence"/>
</dbReference>
<dbReference type="AlphaFoldDB" id="A0A9X3Z6D8"/>
<gene>
    <name evidence="3" type="ORF">NYP16_02500</name>
</gene>
<feature type="domain" description="Hydantoinase/oxoprolinase N-terminal" evidence="2">
    <location>
        <begin position="5"/>
        <end position="173"/>
    </location>
</feature>
<feature type="domain" description="Hydantoinase A/oxoprolinase" evidence="1">
    <location>
        <begin position="194"/>
        <end position="360"/>
    </location>
</feature>
<proteinExistence type="predicted"/>
<evidence type="ECO:0000313" key="4">
    <source>
        <dbReference type="Proteomes" id="UP001141619"/>
    </source>
</evidence>
<dbReference type="GO" id="GO:0016787">
    <property type="term" value="F:hydrolase activity"/>
    <property type="evidence" value="ECO:0007669"/>
    <property type="project" value="InterPro"/>
</dbReference>